<comment type="caution">
    <text evidence="4">The sequence shown here is derived from an EMBL/GenBank/DDBJ whole genome shotgun (WGS) entry which is preliminary data.</text>
</comment>
<dbReference type="InterPro" id="IPR010330">
    <property type="entry name" value="CoiA_nuc"/>
</dbReference>
<dbReference type="EMBL" id="AVPE01000005">
    <property type="protein sequence ID" value="KGX92795.1"/>
    <property type="molecule type" value="Genomic_DNA"/>
</dbReference>
<feature type="domain" description="Competence protein CoiA C-terminal" evidence="3">
    <location>
        <begin position="237"/>
        <end position="299"/>
    </location>
</feature>
<feature type="domain" description="Competence protein CoiA nuclease-like" evidence="1">
    <location>
        <begin position="65"/>
        <end position="220"/>
    </location>
</feature>
<keyword evidence="5" id="KW-1185">Reference proteome</keyword>
<dbReference type="STRING" id="1385510.GCA_000425205_01776"/>
<protein>
    <recommendedName>
        <fullName evidence="6">Competence protein CoiA</fullName>
    </recommendedName>
</protein>
<dbReference type="RefSeq" id="WP_026800186.1">
    <property type="nucleotide sequence ID" value="NZ_AULI01000007.1"/>
</dbReference>
<dbReference type="Proteomes" id="UP000030528">
    <property type="component" value="Unassembled WGS sequence"/>
</dbReference>
<dbReference type="Pfam" id="PF25164">
    <property type="entry name" value="CoiA_N"/>
    <property type="match status" value="1"/>
</dbReference>
<evidence type="ECO:0000313" key="4">
    <source>
        <dbReference type="EMBL" id="KGX92795.1"/>
    </source>
</evidence>
<evidence type="ECO:0000259" key="3">
    <source>
        <dbReference type="Pfam" id="PF25166"/>
    </source>
</evidence>
<sequence length="372" mass="43295">MLQAVHSSGKLVLLMKQSRDEIDNLRGGAFYCPHCEERVMIRSGPRTVPHFAHYRRSTCVHNEGEGGYHENGKIQLYQWLKKQGYDTTLEEYVPSIQQRPDVLVRSKTHTLAFEYQCASLSLTEWQRRTTGFKRAGIIPIWIRGATSLGKRKRMTQALSSLDQAFFYQLPRSPSITLYAYCSDTERFILHQHPYPLSSTRALTTVSSHKLHSLSLSTLLTFTRPLHVESYFHSIVLSRKKWRSMRPNQNPNSKENQWFQWLYLKGYHPSLLPSICCIPVLEHEWGEPNYVWQSRLVLDELDPIQIGGVYSYFHSNKKKTGVIHYMDVLCRLKIFERVEGGYVKRKPIVFPECVPHAYEQDEALNNKLCIALF</sequence>
<dbReference type="eggNOG" id="COG4469">
    <property type="taxonomic scope" value="Bacteria"/>
</dbReference>
<evidence type="ECO:0008006" key="6">
    <source>
        <dbReference type="Google" id="ProtNLM"/>
    </source>
</evidence>
<feature type="domain" description="Competence protein CoiA-like N-terminal" evidence="2">
    <location>
        <begin position="15"/>
        <end position="60"/>
    </location>
</feature>
<dbReference type="Pfam" id="PF25166">
    <property type="entry name" value="CoiA_C"/>
    <property type="match status" value="1"/>
</dbReference>
<dbReference type="PIRSF" id="PIRSF007487">
    <property type="entry name" value="Competence-induced_CoiA_bac"/>
    <property type="match status" value="1"/>
</dbReference>
<dbReference type="OrthoDB" id="3784230at2"/>
<accession>A0A0A5GNP8</accession>
<dbReference type="Pfam" id="PF06054">
    <property type="entry name" value="CoiA_nuc"/>
    <property type="match status" value="1"/>
</dbReference>
<dbReference type="InterPro" id="IPR057253">
    <property type="entry name" value="CoiA-like_N"/>
</dbReference>
<evidence type="ECO:0000259" key="2">
    <source>
        <dbReference type="Pfam" id="PF25164"/>
    </source>
</evidence>
<evidence type="ECO:0000259" key="1">
    <source>
        <dbReference type="Pfam" id="PF06054"/>
    </source>
</evidence>
<proteinExistence type="predicted"/>
<evidence type="ECO:0000313" key="5">
    <source>
        <dbReference type="Proteomes" id="UP000030528"/>
    </source>
</evidence>
<dbReference type="AlphaFoldDB" id="A0A0A5GNP8"/>
<organism evidence="4 5">
    <name type="scientific">Pontibacillus halophilus JSM 076056 = DSM 19796</name>
    <dbReference type="NCBI Taxonomy" id="1385510"/>
    <lineage>
        <taxon>Bacteria</taxon>
        <taxon>Bacillati</taxon>
        <taxon>Bacillota</taxon>
        <taxon>Bacilli</taxon>
        <taxon>Bacillales</taxon>
        <taxon>Bacillaceae</taxon>
        <taxon>Pontibacillus</taxon>
    </lineage>
</organism>
<dbReference type="InterPro" id="IPR021176">
    <property type="entry name" value="Competence-induced_CoiA"/>
</dbReference>
<dbReference type="InterPro" id="IPR057252">
    <property type="entry name" value="CoiA_C"/>
</dbReference>
<reference evidence="4 5" key="1">
    <citation type="submission" date="2013-08" db="EMBL/GenBank/DDBJ databases">
        <authorList>
            <person name="Huang J."/>
            <person name="Wang G."/>
        </authorList>
    </citation>
    <scope>NUCLEOTIDE SEQUENCE [LARGE SCALE GENOMIC DNA]</scope>
    <source>
        <strain evidence="4 5">JSM 076056</strain>
    </source>
</reference>
<name>A0A0A5GNP8_9BACI</name>
<gene>
    <name evidence="4" type="ORF">N781_15405</name>
</gene>